<dbReference type="SUPFAM" id="SSF53335">
    <property type="entry name" value="S-adenosyl-L-methionine-dependent methyltransferases"/>
    <property type="match status" value="1"/>
</dbReference>
<name>A0A830GF16_9EURY</name>
<dbReference type="GO" id="GO:0009007">
    <property type="term" value="F:site-specific DNA-methyltransferase (adenine-specific) activity"/>
    <property type="evidence" value="ECO:0007669"/>
    <property type="project" value="UniProtKB-EC"/>
</dbReference>
<dbReference type="PANTHER" id="PTHR33841">
    <property type="entry name" value="DNA METHYLTRANSFERASE YEEA-RELATED"/>
    <property type="match status" value="1"/>
</dbReference>
<keyword evidence="4" id="KW-0949">S-adenosyl-L-methionine</keyword>
<dbReference type="EMBL" id="BMOQ01000008">
    <property type="protein sequence ID" value="GGN24926.1"/>
    <property type="molecule type" value="Genomic_DNA"/>
</dbReference>
<comment type="caution">
    <text evidence="7">The sequence shown here is derived from an EMBL/GenBank/DDBJ whole genome shotgun (WGS) entry which is preliminary data.</text>
</comment>
<dbReference type="PANTHER" id="PTHR33841:SF1">
    <property type="entry name" value="DNA METHYLTRANSFERASE A"/>
    <property type="match status" value="1"/>
</dbReference>
<dbReference type="EC" id="2.1.1.72" evidence="1"/>
<feature type="domain" description="Type II methyltransferase M.TaqI-like" evidence="6">
    <location>
        <begin position="487"/>
        <end position="783"/>
    </location>
</feature>
<organism evidence="7 8">
    <name type="scientific">Halarchaeum nitratireducens</name>
    <dbReference type="NCBI Taxonomy" id="489913"/>
    <lineage>
        <taxon>Archaea</taxon>
        <taxon>Methanobacteriati</taxon>
        <taxon>Methanobacteriota</taxon>
        <taxon>Stenosarchaea group</taxon>
        <taxon>Halobacteria</taxon>
        <taxon>Halobacteriales</taxon>
        <taxon>Halobacteriaceae</taxon>
    </lineage>
</organism>
<dbReference type="Pfam" id="PF07669">
    <property type="entry name" value="Eco57I"/>
    <property type="match status" value="1"/>
</dbReference>
<accession>A0A830GF16</accession>
<dbReference type="GO" id="GO:0003676">
    <property type="term" value="F:nucleic acid binding"/>
    <property type="evidence" value="ECO:0007669"/>
    <property type="project" value="InterPro"/>
</dbReference>
<dbReference type="GO" id="GO:0006304">
    <property type="term" value="P:DNA modification"/>
    <property type="evidence" value="ECO:0007669"/>
    <property type="project" value="InterPro"/>
</dbReference>
<dbReference type="InterPro" id="IPR002052">
    <property type="entry name" value="DNA_methylase_N6_adenine_CS"/>
</dbReference>
<evidence type="ECO:0000256" key="5">
    <source>
        <dbReference type="ARBA" id="ARBA00047942"/>
    </source>
</evidence>
<dbReference type="RefSeq" id="WP_229772904.1">
    <property type="nucleotide sequence ID" value="NZ_BMOQ01000008.1"/>
</dbReference>
<evidence type="ECO:0000313" key="7">
    <source>
        <dbReference type="EMBL" id="GGN24926.1"/>
    </source>
</evidence>
<evidence type="ECO:0000256" key="2">
    <source>
        <dbReference type="ARBA" id="ARBA00022603"/>
    </source>
</evidence>
<dbReference type="InterPro" id="IPR050953">
    <property type="entry name" value="N4_N6_ade-DNA_methylase"/>
</dbReference>
<proteinExistence type="predicted"/>
<dbReference type="Proteomes" id="UP000608850">
    <property type="component" value="Unassembled WGS sequence"/>
</dbReference>
<keyword evidence="8" id="KW-1185">Reference proteome</keyword>
<evidence type="ECO:0000256" key="1">
    <source>
        <dbReference type="ARBA" id="ARBA00011900"/>
    </source>
</evidence>
<dbReference type="PROSITE" id="PS00092">
    <property type="entry name" value="N6_MTASE"/>
    <property type="match status" value="1"/>
</dbReference>
<dbReference type="GO" id="GO:0032259">
    <property type="term" value="P:methylation"/>
    <property type="evidence" value="ECO:0007669"/>
    <property type="project" value="UniProtKB-KW"/>
</dbReference>
<gene>
    <name evidence="7" type="ORF">GCM10009021_28500</name>
</gene>
<evidence type="ECO:0000313" key="8">
    <source>
        <dbReference type="Proteomes" id="UP000608850"/>
    </source>
</evidence>
<evidence type="ECO:0000256" key="3">
    <source>
        <dbReference type="ARBA" id="ARBA00022679"/>
    </source>
</evidence>
<protein>
    <recommendedName>
        <fullName evidence="1">site-specific DNA-methyltransferase (adenine-specific)</fullName>
        <ecNumber evidence="1">2.1.1.72</ecNumber>
    </recommendedName>
</protein>
<dbReference type="PRINTS" id="PR00507">
    <property type="entry name" value="N12N6MTFRASE"/>
</dbReference>
<sequence>MPVAEYKGKAIDSLRIQKMRDTLGKIHDAVQDRPDLEEEEVTSLFENAGFFEELGYIGVPTDVRTENHIAGGDRPDYFCKDKYGNVIFVVEFKKPSRKEDLADHKDQLWDQYVVPLKADYGVLTDGEELIVYERGGRNRASRRFRRPLDDLHDEDYETLEELQKPTFEFDSMETVEGYFDEVDTVAIDQVINGEDVGQNEFLDTFRLESGTLFYQTLERTFELLDYYLEEGAEDNFPRSAYEFWLEYYASDPGWYDIPKPWREIAGSADNKQKLMFCIETVQSLLGRLMLAKACEDNDFPNVNLSRFVTEETVDFRGDVEPVSYLLMGDRLMSRMRDELVESVFEQDIYYWWTKPAEEAAEKTPKEIRNTEWPDEVERLGEGFVEFLLAIRRFDFGGMSGDPLGELYQQYFDRETRRALGEFYTDPSLVSYIVDSSGYEGESHGRLIDPACGSGTFIVEALRRYKNARGPNTDWETALKDLCEKARIVGIDIHPFAVVLSQIRFMTEILPEYREAIESDPEFVLKRLPIYRADSLVDETQVEEGEQQTLTASHGEDSIEFTMTLPVKDGSEFVPMTFELPEFQSIQQRTAHEVESRQDYFSGLLAVFDAVKDRASDDVNSIETSELSPYFEPYFDRSTNVEQVTSAFTECANDFLETVSELRNEYDDGRLLKLVEDIVLSATLKNDLSYQYVVGNPPWVSKHSRYQGEEEERRLKQQYASAWKETDTYMQFMERGLDMLSAGGTLGFIVSNRYLTNDGSKEIRGLLAKNRIKEIVDFTDYQLFDGATTYSSIVTVEKRAENDDWSSFIENNAFDDTYDIEAARVRDWDGSTLELADCLRRREPTTAVDFFHVDVDRLRGRVEVDNGAVVCESVSEEFETETGGKTTVRAELPEVDVWPICSAREYGVIDRVENGMDARLGDRKVIRDNQQEHVGDVVGDNIRVGIQTSGDGAYVVNPTVSVTPETLHDLPTISVTPSGYDEQFTLETDLIKVDINGEDVDRWLPDWNDRLVIVPYVQGDDRARLVQPTELRDDYEQTWRYFTDPAILELLGDESKERSRLHATLAADLGVIDDGDADTLNSRQYGGLSDALRDNAEYLDTQDKDLWWYRYMYRKNIETLPKPKVMTGDLVQYNKLCFDDAGHMAPHNVSVYAIMLDEDRKRALAGVLNSSLVEFYHKLHSRIHVGKAYRYIEDHTSKWPVVLPEGDDRDTIEDAVENILRLKDLELKIERFPDPYIADARESGVEFHSFSYTASSKVTLSPGKQSDLQGEPAFEIDGEIVDSSVIDSEAKFEYVQQALDGTTLEKGTTLTVPVPLTDTVASDALNEFKSDQETLESEAIEQYEETIDDTVFSLYGVENERDRELVERFNSQYESIRSLPIYPE</sequence>
<dbReference type="Gene3D" id="3.40.50.150">
    <property type="entry name" value="Vaccinia Virus protein VP39"/>
    <property type="match status" value="2"/>
</dbReference>
<comment type="catalytic activity">
    <reaction evidence="5">
        <text>a 2'-deoxyadenosine in DNA + S-adenosyl-L-methionine = an N(6)-methyl-2'-deoxyadenosine in DNA + S-adenosyl-L-homocysteine + H(+)</text>
        <dbReference type="Rhea" id="RHEA:15197"/>
        <dbReference type="Rhea" id="RHEA-COMP:12418"/>
        <dbReference type="Rhea" id="RHEA-COMP:12419"/>
        <dbReference type="ChEBI" id="CHEBI:15378"/>
        <dbReference type="ChEBI" id="CHEBI:57856"/>
        <dbReference type="ChEBI" id="CHEBI:59789"/>
        <dbReference type="ChEBI" id="CHEBI:90615"/>
        <dbReference type="ChEBI" id="CHEBI:90616"/>
        <dbReference type="EC" id="2.1.1.72"/>
    </reaction>
</comment>
<dbReference type="InterPro" id="IPR011639">
    <property type="entry name" value="MethylTrfase_TaqI-like_dom"/>
</dbReference>
<reference evidence="7 8" key="1">
    <citation type="journal article" date="2019" name="Int. J. Syst. Evol. Microbiol.">
        <title>The Global Catalogue of Microorganisms (GCM) 10K type strain sequencing project: providing services to taxonomists for standard genome sequencing and annotation.</title>
        <authorList>
            <consortium name="The Broad Institute Genomics Platform"/>
            <consortium name="The Broad Institute Genome Sequencing Center for Infectious Disease"/>
            <person name="Wu L."/>
            <person name="Ma J."/>
        </authorList>
    </citation>
    <scope>NUCLEOTIDE SEQUENCE [LARGE SCALE GENOMIC DNA]</scope>
    <source>
        <strain evidence="7 8">JCM 16331</strain>
    </source>
</reference>
<dbReference type="InterPro" id="IPR029063">
    <property type="entry name" value="SAM-dependent_MTases_sf"/>
</dbReference>
<keyword evidence="3" id="KW-0808">Transferase</keyword>
<evidence type="ECO:0000259" key="6">
    <source>
        <dbReference type="Pfam" id="PF07669"/>
    </source>
</evidence>
<evidence type="ECO:0000256" key="4">
    <source>
        <dbReference type="ARBA" id="ARBA00022691"/>
    </source>
</evidence>
<keyword evidence="2" id="KW-0489">Methyltransferase</keyword>